<dbReference type="RefSeq" id="WP_169749885.1">
    <property type="nucleotide sequence ID" value="NZ_JBHSPX010000006.1"/>
</dbReference>
<feature type="region of interest" description="Disordered" evidence="1">
    <location>
        <begin position="164"/>
        <end position="225"/>
    </location>
</feature>
<proteinExistence type="predicted"/>
<dbReference type="EMBL" id="JBHSPX010000006">
    <property type="protein sequence ID" value="MFC6064657.1"/>
    <property type="molecule type" value="Genomic_DNA"/>
</dbReference>
<reference evidence="3" key="1">
    <citation type="journal article" date="2019" name="Int. J. Syst. Evol. Microbiol.">
        <title>The Global Catalogue of Microorganisms (GCM) 10K type strain sequencing project: providing services to taxonomists for standard genome sequencing and annotation.</title>
        <authorList>
            <consortium name="The Broad Institute Genomics Platform"/>
            <consortium name="The Broad Institute Genome Sequencing Center for Infectious Disease"/>
            <person name="Wu L."/>
            <person name="Ma J."/>
        </authorList>
    </citation>
    <scope>NUCLEOTIDE SEQUENCE [LARGE SCALE GENOMIC DNA]</scope>
    <source>
        <strain evidence="3">CGMCC 1.15180</strain>
    </source>
</reference>
<sequence>MPTPYGYRGGMAFSADELRVLRRALATALQPASVPVPAPAGAVPATRDPRRAQQVQECLRLAEALDEAEREGGRLRAFLFADLARYRDALPGSVHGYLGRLQEALAAGYAPGPDDLGALRVLRSVDAGPAERARRTALLRRCEQAAEQAAEPSVRARLRALPGGRLADEPERPPVPQPGQQPPSKPPQPGPAGPQPGRRGRPVPTPGEVFPPRRRPSPPPAARTA</sequence>
<evidence type="ECO:0000313" key="2">
    <source>
        <dbReference type="EMBL" id="MFC6064657.1"/>
    </source>
</evidence>
<evidence type="ECO:0000313" key="3">
    <source>
        <dbReference type="Proteomes" id="UP001596139"/>
    </source>
</evidence>
<gene>
    <name evidence="2" type="ORF">ACFP4F_19170</name>
</gene>
<comment type="caution">
    <text evidence="2">The sequence shown here is derived from an EMBL/GenBank/DDBJ whole genome shotgun (WGS) entry which is preliminary data.</text>
</comment>
<name>A0ABW1MNJ4_9ACTN</name>
<evidence type="ECO:0000256" key="1">
    <source>
        <dbReference type="SAM" id="MobiDB-lite"/>
    </source>
</evidence>
<keyword evidence="3" id="KW-1185">Reference proteome</keyword>
<protein>
    <recommendedName>
        <fullName evidence="4">Translation initiation factor IF-2</fullName>
    </recommendedName>
</protein>
<organism evidence="2 3">
    <name type="scientific">Streptomyces ochraceiscleroticus</name>
    <dbReference type="NCBI Taxonomy" id="47761"/>
    <lineage>
        <taxon>Bacteria</taxon>
        <taxon>Bacillati</taxon>
        <taxon>Actinomycetota</taxon>
        <taxon>Actinomycetes</taxon>
        <taxon>Kitasatosporales</taxon>
        <taxon>Streptomycetaceae</taxon>
        <taxon>Streptomyces</taxon>
    </lineage>
</organism>
<dbReference type="Proteomes" id="UP001596139">
    <property type="component" value="Unassembled WGS sequence"/>
</dbReference>
<feature type="compositionally biased region" description="Pro residues" evidence="1">
    <location>
        <begin position="173"/>
        <end position="194"/>
    </location>
</feature>
<accession>A0ABW1MNJ4</accession>
<evidence type="ECO:0008006" key="4">
    <source>
        <dbReference type="Google" id="ProtNLM"/>
    </source>
</evidence>